<dbReference type="PIRSF" id="PIRSF011911">
    <property type="entry name" value="A118_put_portal"/>
    <property type="match status" value="1"/>
</dbReference>
<dbReference type="Pfam" id="PF05133">
    <property type="entry name" value="SPP1_portal"/>
    <property type="match status" value="1"/>
</dbReference>
<organism evidence="1 2">
    <name type="scientific">Floricoccus tropicus</name>
    <dbReference type="NCBI Taxonomy" id="1859473"/>
    <lineage>
        <taxon>Bacteria</taxon>
        <taxon>Bacillati</taxon>
        <taxon>Bacillota</taxon>
        <taxon>Bacilli</taxon>
        <taxon>Lactobacillales</taxon>
        <taxon>Streptococcaceae</taxon>
        <taxon>Floricoccus</taxon>
    </lineage>
</organism>
<dbReference type="STRING" id="1859473.BG261_05410"/>
<dbReference type="NCBIfam" id="TIGR01542">
    <property type="entry name" value="A118_put_portal"/>
    <property type="match status" value="1"/>
</dbReference>
<dbReference type="OrthoDB" id="1641671at2"/>
<proteinExistence type="predicted"/>
<dbReference type="InterPro" id="IPR021145">
    <property type="entry name" value="Portal_protein_SPP1_Gp6-like"/>
</dbReference>
<dbReference type="EMBL" id="MKIR01000023">
    <property type="protein sequence ID" value="OFI48894.1"/>
    <property type="molecule type" value="Genomic_DNA"/>
</dbReference>
<evidence type="ECO:0000313" key="1">
    <source>
        <dbReference type="EMBL" id="OFI48894.1"/>
    </source>
</evidence>
<reference evidence="2" key="1">
    <citation type="submission" date="2016-09" db="EMBL/GenBank/DDBJ databases">
        <title>Draft genome sequence of a novel species of the family Streptococcaceae isolated from flowers.</title>
        <authorList>
            <person name="Chuah L.-O."/>
            <person name="Yap K.-P."/>
            <person name="Thong K.L."/>
            <person name="Liong M.T."/>
            <person name="Ahmad R."/>
            <person name="Rusul G."/>
        </authorList>
    </citation>
    <scope>NUCLEOTIDE SEQUENCE [LARGE SCALE GENOMIC DNA]</scope>
    <source>
        <strain evidence="2">DF1</strain>
    </source>
</reference>
<evidence type="ECO:0000313" key="2">
    <source>
        <dbReference type="Proteomes" id="UP000178622"/>
    </source>
</evidence>
<gene>
    <name evidence="1" type="ORF">BG261_05410</name>
</gene>
<dbReference type="AlphaFoldDB" id="A0A1E8GKW3"/>
<name>A0A1E8GKW3_9LACT</name>
<dbReference type="Proteomes" id="UP000178622">
    <property type="component" value="Unassembled WGS sequence"/>
</dbReference>
<keyword evidence="2" id="KW-1185">Reference proteome</keyword>
<comment type="caution">
    <text evidence="1">The sequence shown here is derived from an EMBL/GenBank/DDBJ whole genome shotgun (WGS) entry which is preliminary data.</text>
</comment>
<dbReference type="RefSeq" id="WP_070792826.1">
    <property type="nucleotide sequence ID" value="NZ_MKIR01000023.1"/>
</dbReference>
<accession>A0A1E8GKW3</accession>
<dbReference type="InterPro" id="IPR006432">
    <property type="entry name" value="Phage_portal_A118-type"/>
</dbReference>
<protein>
    <submittedName>
        <fullName evidence="1">Phage capsid protein</fullName>
    </submittedName>
</protein>
<sequence>MLEGNSSLNSIFDHPKVNVDSRDYERIRESLKYYEGNYPKVIYKNSNGREISRVYSTINMMKKVANQYSTVVFNEQCEISVDGPASDFIKKVIEHNDLKKNFSKYLEPMFALGGLACRPYYDSTSEQIEFSWALANAFYPLRSNTNNISECVIPFKTTTSNGSETIYYTLLEFHEWKRDSNGKSIYIISNELYKSKDSSIIGSRTPLNELYDDLQETVAFNGLSRPLFTYLKPSGFNNINPYSPLGIGVCDNCKDTLDRINKSYDEFDQEIRTGKRRIAVSEMLLNSADENGQVKLFFDNDEDLFQLIPGSNMDDYTIKDLTSDIRTESYISSINHHLKTLEMETSLSSGTFTFDMNGVRSTKTATEVVSENSQTYQTRSMQITEVEKFLKELIISVCELGKALDIYDGDIPENEDIGIDFQDGAFQDKPAQLEYYLRLFSSGLIPGEMILENVLELPEEEAKMVYSEALRQVATRATGIFNSQGLDEEME</sequence>